<dbReference type="EMBL" id="GG738872">
    <property type="protein sequence ID" value="EFC43733.1"/>
    <property type="molecule type" value="Genomic_DNA"/>
</dbReference>
<feature type="compositionally biased region" description="Polar residues" evidence="1">
    <location>
        <begin position="606"/>
        <end position="616"/>
    </location>
</feature>
<feature type="region of interest" description="Disordered" evidence="1">
    <location>
        <begin position="66"/>
        <end position="96"/>
    </location>
</feature>
<evidence type="ECO:0000259" key="2">
    <source>
        <dbReference type="Pfam" id="PF15072"/>
    </source>
</evidence>
<dbReference type="KEGG" id="ngr:NAEGRDRAFT_68444"/>
<dbReference type="AlphaFoldDB" id="D2VHT9"/>
<dbReference type="Pfam" id="PF15072">
    <property type="entry name" value="HROB"/>
    <property type="match status" value="1"/>
</dbReference>
<dbReference type="RefSeq" id="XP_002676477.1">
    <property type="nucleotide sequence ID" value="XM_002676431.1"/>
</dbReference>
<feature type="compositionally biased region" description="Polar residues" evidence="1">
    <location>
        <begin position="321"/>
        <end position="331"/>
    </location>
</feature>
<accession>D2VHT9</accession>
<proteinExistence type="predicted"/>
<dbReference type="OMA" id="KNTAKVW"/>
<feature type="compositionally biased region" description="Low complexity" evidence="1">
    <location>
        <begin position="508"/>
        <end position="528"/>
    </location>
</feature>
<evidence type="ECO:0000313" key="3">
    <source>
        <dbReference type="EMBL" id="EFC43733.1"/>
    </source>
</evidence>
<keyword evidence="4" id="KW-1185">Reference proteome</keyword>
<evidence type="ECO:0000313" key="4">
    <source>
        <dbReference type="Proteomes" id="UP000006671"/>
    </source>
</evidence>
<feature type="compositionally biased region" description="Low complexity" evidence="1">
    <location>
        <begin position="556"/>
        <end position="571"/>
    </location>
</feature>
<dbReference type="InParanoid" id="D2VHT9"/>
<feature type="compositionally biased region" description="Low complexity" evidence="1">
    <location>
        <begin position="419"/>
        <end position="435"/>
    </location>
</feature>
<sequence>MAHRDDDEEQGYESNVYNPDHCLLDHDAVFGMIEDDINEERMVSMENYENNPRDDIPGPISFLLRGSNSGSNHLTHHHTLTATQQRQPLNAKKQRKPTLHEMENWKEMKSIVEQRGQTKFLTSLEKIQNNRSTTSKEKIPLLPVIIRQILHYDSNESAHVLFGELESDTEIEGTISKKAIEKNTNILTVGTVVLLKKIQIYCPKPLKFHLIISEKNTAKVWVSENEENSMLVDNNRSNKHERNGDEFTFDRNIDSLDEFTPTRFLNQHKDEEEEETLSSQPVIMKQFNPPPVQQSKPISQHQPPPTTGKTTFIKPKPPTFSTPQQQDNPFSSKFKPVETPQITLDDDSNLDLSQPFTTPRTNYAASPEVVSTHKRKVDSISSQNSLNDSGGKRRKSPLDEESALLKDSFNDPLFDDSSNHSLSVPSSPPLINNSDQLDNQQQLETPKPAGNIIVPPFTPPIFNKTPPLATSTPTNNLASLNLSGISNLSSQKSVTNTKQVVPSSNPFTNNNKMSTKSSSSNTTAATSNPPKKTVLFHDDDDDPLAGILDGEDLFPSNLSSKSTSSLSSSSSGNITAPTTIPNKQTSTVASTTTFKPPPPQQQVQQKANLPSSTTTTRKQLIDDDDDLLAGILGDGGESLFNDSPLVKPSKQTSTVATTFKKPQQQAPPKKKTIQYDDDF</sequence>
<name>D2VHT9_NAEGR</name>
<feature type="compositionally biased region" description="Polar residues" evidence="1">
    <location>
        <begin position="350"/>
        <end position="364"/>
    </location>
</feature>
<organism evidence="4">
    <name type="scientific">Naegleria gruberi</name>
    <name type="common">Amoeba</name>
    <dbReference type="NCBI Taxonomy" id="5762"/>
    <lineage>
        <taxon>Eukaryota</taxon>
        <taxon>Discoba</taxon>
        <taxon>Heterolobosea</taxon>
        <taxon>Tetramitia</taxon>
        <taxon>Eutetramitia</taxon>
        <taxon>Vahlkampfiidae</taxon>
        <taxon>Naegleria</taxon>
    </lineage>
</organism>
<dbReference type="OrthoDB" id="10491342at2759"/>
<evidence type="ECO:0000256" key="1">
    <source>
        <dbReference type="SAM" id="MobiDB-lite"/>
    </source>
</evidence>
<feature type="domain" description="Homologous recombination OB-fold protein OB-fold" evidence="2">
    <location>
        <begin position="137"/>
        <end position="223"/>
    </location>
</feature>
<feature type="compositionally biased region" description="Polar residues" evidence="1">
    <location>
        <begin position="572"/>
        <end position="594"/>
    </location>
</feature>
<gene>
    <name evidence="3" type="ORF">NAEGRDRAFT_68444</name>
</gene>
<feature type="region of interest" description="Disordered" evidence="1">
    <location>
        <begin position="285"/>
        <end position="435"/>
    </location>
</feature>
<protein>
    <submittedName>
        <fullName evidence="3">Predicted protein</fullName>
    </submittedName>
</protein>
<feature type="compositionally biased region" description="Polar residues" evidence="1">
    <location>
        <begin position="491"/>
        <end position="507"/>
    </location>
</feature>
<feature type="region of interest" description="Disordered" evidence="1">
    <location>
        <begin position="640"/>
        <end position="679"/>
    </location>
</feature>
<dbReference type="GO" id="GO:0000725">
    <property type="term" value="P:recombinational repair"/>
    <property type="evidence" value="ECO:0007669"/>
    <property type="project" value="InterPro"/>
</dbReference>
<feature type="region of interest" description="Disordered" evidence="1">
    <location>
        <begin position="490"/>
        <end position="616"/>
    </location>
</feature>
<feature type="compositionally biased region" description="Polar residues" evidence="1">
    <location>
        <begin position="379"/>
        <end position="388"/>
    </location>
</feature>
<dbReference type="Proteomes" id="UP000006671">
    <property type="component" value="Unassembled WGS sequence"/>
</dbReference>
<dbReference type="VEuPathDB" id="AmoebaDB:NAEGRDRAFT_68444"/>
<dbReference type="InterPro" id="IPR058570">
    <property type="entry name" value="HROB_OB"/>
</dbReference>
<dbReference type="GeneID" id="8847628"/>
<reference evidence="3 4" key="1">
    <citation type="journal article" date="2010" name="Cell">
        <title>The genome of Naegleria gruberi illuminates early eukaryotic versatility.</title>
        <authorList>
            <person name="Fritz-Laylin L.K."/>
            <person name="Prochnik S.E."/>
            <person name="Ginger M.L."/>
            <person name="Dacks J.B."/>
            <person name="Carpenter M.L."/>
            <person name="Field M.C."/>
            <person name="Kuo A."/>
            <person name="Paredez A."/>
            <person name="Chapman J."/>
            <person name="Pham J."/>
            <person name="Shu S."/>
            <person name="Neupane R."/>
            <person name="Cipriano M."/>
            <person name="Mancuso J."/>
            <person name="Tu H."/>
            <person name="Salamov A."/>
            <person name="Lindquist E."/>
            <person name="Shapiro H."/>
            <person name="Lucas S."/>
            <person name="Grigoriev I.V."/>
            <person name="Cande W.Z."/>
            <person name="Fulton C."/>
            <person name="Rokhsar D.S."/>
            <person name="Dawson S.C."/>
        </authorList>
    </citation>
    <scope>NUCLEOTIDE SEQUENCE [LARGE SCALE GENOMIC DNA]</scope>
    <source>
        <strain evidence="3 4">NEG-M</strain>
    </source>
</reference>